<keyword evidence="10" id="KW-1185">Reference proteome</keyword>
<feature type="transmembrane region" description="Helical" evidence="8">
    <location>
        <begin position="21"/>
        <end position="40"/>
    </location>
</feature>
<protein>
    <submittedName>
        <fullName evidence="9">Succinate dehydrogenase cytochrome b558 subunit</fullName>
    </submittedName>
</protein>
<feature type="transmembrane region" description="Helical" evidence="8">
    <location>
        <begin position="60"/>
        <end position="85"/>
    </location>
</feature>
<evidence type="ECO:0000256" key="1">
    <source>
        <dbReference type="ARBA" id="ARBA00004370"/>
    </source>
</evidence>
<feature type="transmembrane region" description="Helical" evidence="8">
    <location>
        <begin position="154"/>
        <end position="181"/>
    </location>
</feature>
<feature type="transmembrane region" description="Helical" evidence="8">
    <location>
        <begin position="193"/>
        <end position="213"/>
    </location>
</feature>
<sequence length="228" mass="25823">MNFVEGGIGYIMSNSYYFRKIHSLLGVIPVGFFLIEHLLTNYEATKGPEEFLAQINWLNGLPLVLLMEIVGIWLPLLYHAVYGLYVAYQSRNNVSSYGYFRNTMFMLQRVTGVLTFLFIAWHLFETRVQVALGNVAHEELGNTMHEIATNPVIFTLYLVGIISATFHFTNGLWSFLVSWGITIGPRAQRFSTIITMGLFVLMTVMFIMSLTAFTGTEFSVPVEAHTGH</sequence>
<dbReference type="Pfam" id="PF01127">
    <property type="entry name" value="Sdh_cyt"/>
    <property type="match status" value="1"/>
</dbReference>
<dbReference type="Gene3D" id="1.20.1300.10">
    <property type="entry name" value="Fumarate reductase/succinate dehydrogenase, transmembrane subunit"/>
    <property type="match status" value="1"/>
</dbReference>
<dbReference type="NCBIfam" id="TIGR02046">
    <property type="entry name" value="sdhC_b558_fam"/>
    <property type="match status" value="1"/>
</dbReference>
<dbReference type="PIRSF" id="PIRSF000170">
    <property type="entry name" value="Succ_dh_cyt_b558"/>
    <property type="match status" value="1"/>
</dbReference>
<dbReference type="InterPro" id="IPR011138">
    <property type="entry name" value="Cytochrome_b-558"/>
</dbReference>
<feature type="transmembrane region" description="Helical" evidence="8">
    <location>
        <begin position="106"/>
        <end position="124"/>
    </location>
</feature>
<organism evidence="9 10">
    <name type="scientific">Paenibacillus allorhizoplanae</name>
    <dbReference type="NCBI Taxonomy" id="2905648"/>
    <lineage>
        <taxon>Bacteria</taxon>
        <taxon>Bacillati</taxon>
        <taxon>Bacillota</taxon>
        <taxon>Bacilli</taxon>
        <taxon>Bacillales</taxon>
        <taxon>Paenibacillaceae</taxon>
        <taxon>Paenibacillus</taxon>
    </lineage>
</organism>
<comment type="caution">
    <text evidence="9">The sequence shown here is derived from an EMBL/GenBank/DDBJ whole genome shotgun (WGS) entry which is preliminary data.</text>
</comment>
<keyword evidence="6" id="KW-0408">Iron</keyword>
<keyword evidence="7 8" id="KW-0472">Membrane</keyword>
<proteinExistence type="predicted"/>
<dbReference type="InterPro" id="IPR034804">
    <property type="entry name" value="SQR/QFR_C/D"/>
</dbReference>
<keyword evidence="3 8" id="KW-0812">Transmembrane</keyword>
<dbReference type="EMBL" id="CAKMMW010000009">
    <property type="protein sequence ID" value="CAH1209300.1"/>
    <property type="molecule type" value="Genomic_DNA"/>
</dbReference>
<accession>A0ABM9CDY9</accession>
<evidence type="ECO:0000256" key="4">
    <source>
        <dbReference type="ARBA" id="ARBA00022723"/>
    </source>
</evidence>
<evidence type="ECO:0000313" key="9">
    <source>
        <dbReference type="EMBL" id="CAH1209300.1"/>
    </source>
</evidence>
<evidence type="ECO:0000256" key="2">
    <source>
        <dbReference type="ARBA" id="ARBA00022617"/>
    </source>
</evidence>
<evidence type="ECO:0000256" key="6">
    <source>
        <dbReference type="ARBA" id="ARBA00023004"/>
    </source>
</evidence>
<keyword evidence="2" id="KW-0349">Heme</keyword>
<comment type="subcellular location">
    <subcellularLocation>
        <location evidence="1">Membrane</location>
    </subcellularLocation>
</comment>
<dbReference type="SUPFAM" id="SSF81343">
    <property type="entry name" value="Fumarate reductase respiratory complex transmembrane subunits"/>
    <property type="match status" value="1"/>
</dbReference>
<dbReference type="InterPro" id="IPR016002">
    <property type="entry name" value="Succ_DH_cyt_b558_Firmicute"/>
</dbReference>
<evidence type="ECO:0000256" key="7">
    <source>
        <dbReference type="ARBA" id="ARBA00023136"/>
    </source>
</evidence>
<keyword evidence="4" id="KW-0479">Metal-binding</keyword>
<evidence type="ECO:0000256" key="3">
    <source>
        <dbReference type="ARBA" id="ARBA00022692"/>
    </source>
</evidence>
<evidence type="ECO:0000256" key="8">
    <source>
        <dbReference type="SAM" id="Phobius"/>
    </source>
</evidence>
<evidence type="ECO:0000313" key="10">
    <source>
        <dbReference type="Proteomes" id="UP000838821"/>
    </source>
</evidence>
<dbReference type="InterPro" id="IPR000701">
    <property type="entry name" value="SuccDH_FuR_B_TM-su"/>
</dbReference>
<gene>
    <name evidence="9" type="primary">sdhC</name>
    <name evidence="9" type="ORF">PAECIP111891_03289</name>
</gene>
<name>A0ABM9CDY9_9BACL</name>
<keyword evidence="5 8" id="KW-1133">Transmembrane helix</keyword>
<evidence type="ECO:0000256" key="5">
    <source>
        <dbReference type="ARBA" id="ARBA00022989"/>
    </source>
</evidence>
<dbReference type="Proteomes" id="UP000838821">
    <property type="component" value="Unassembled WGS sequence"/>
</dbReference>
<reference evidence="9" key="1">
    <citation type="submission" date="2022-01" db="EMBL/GenBank/DDBJ databases">
        <authorList>
            <person name="Criscuolo A."/>
        </authorList>
    </citation>
    <scope>NUCLEOTIDE SEQUENCE</scope>
    <source>
        <strain evidence="9">CIP111891</strain>
    </source>
</reference>
<dbReference type="CDD" id="cd03497">
    <property type="entry name" value="SQR_TypeB_1_TM"/>
    <property type="match status" value="1"/>
</dbReference>